<keyword evidence="1" id="KW-0812">Transmembrane</keyword>
<evidence type="ECO:0000313" key="3">
    <source>
        <dbReference type="Proteomes" id="UP001358586"/>
    </source>
</evidence>
<keyword evidence="3" id="KW-1185">Reference proteome</keyword>
<sequence>MTVVPTGSECVAFAPKFKRCRVSMVRDFLPSCGRVTVQNFGLSSDAREFLVLYVIRCVTVCLVLIIGSKAESVCVVYFAMTVDRQNAKKLEIWRMMPHERAITRVVNRAHGVWVYDEEGYHERIRGLRP</sequence>
<keyword evidence="1" id="KW-0472">Membrane</keyword>
<comment type="caution">
    <text evidence="2">The sequence shown here is derived from an EMBL/GenBank/DDBJ whole genome shotgun (WGS) entry which is preliminary data.</text>
</comment>
<feature type="transmembrane region" description="Helical" evidence="1">
    <location>
        <begin position="50"/>
        <end position="79"/>
    </location>
</feature>
<evidence type="ECO:0000313" key="2">
    <source>
        <dbReference type="EMBL" id="KAK5812091.1"/>
    </source>
</evidence>
<keyword evidence="1" id="KW-1133">Transmembrane helix</keyword>
<proteinExistence type="predicted"/>
<reference evidence="2 3" key="1">
    <citation type="submission" date="2023-03" db="EMBL/GenBank/DDBJ databases">
        <title>WGS of Gossypium arboreum.</title>
        <authorList>
            <person name="Yu D."/>
        </authorList>
    </citation>
    <scope>NUCLEOTIDE SEQUENCE [LARGE SCALE GENOMIC DNA]</scope>
    <source>
        <tissue evidence="2">Leaf</tissue>
    </source>
</reference>
<accession>A0ABR0P0F5</accession>
<organism evidence="2 3">
    <name type="scientific">Gossypium arboreum</name>
    <name type="common">Tree cotton</name>
    <name type="synonym">Gossypium nanking</name>
    <dbReference type="NCBI Taxonomy" id="29729"/>
    <lineage>
        <taxon>Eukaryota</taxon>
        <taxon>Viridiplantae</taxon>
        <taxon>Streptophyta</taxon>
        <taxon>Embryophyta</taxon>
        <taxon>Tracheophyta</taxon>
        <taxon>Spermatophyta</taxon>
        <taxon>Magnoliopsida</taxon>
        <taxon>eudicotyledons</taxon>
        <taxon>Gunneridae</taxon>
        <taxon>Pentapetalae</taxon>
        <taxon>rosids</taxon>
        <taxon>malvids</taxon>
        <taxon>Malvales</taxon>
        <taxon>Malvaceae</taxon>
        <taxon>Malvoideae</taxon>
        <taxon>Gossypium</taxon>
    </lineage>
</organism>
<dbReference type="EMBL" id="JARKNE010000008">
    <property type="protein sequence ID" value="KAK5812091.1"/>
    <property type="molecule type" value="Genomic_DNA"/>
</dbReference>
<gene>
    <name evidence="2" type="ORF">PVK06_027495</name>
</gene>
<name>A0ABR0P0F5_GOSAR</name>
<protein>
    <submittedName>
        <fullName evidence="2">Uncharacterized protein</fullName>
    </submittedName>
</protein>
<evidence type="ECO:0000256" key="1">
    <source>
        <dbReference type="SAM" id="Phobius"/>
    </source>
</evidence>
<dbReference type="Proteomes" id="UP001358586">
    <property type="component" value="Chromosome 8"/>
</dbReference>